<gene>
    <name evidence="1" type="ORF">NEOLEDRAFT_671222</name>
</gene>
<keyword evidence="2" id="KW-1185">Reference proteome</keyword>
<evidence type="ECO:0000313" key="1">
    <source>
        <dbReference type="EMBL" id="KZT22174.1"/>
    </source>
</evidence>
<evidence type="ECO:0000313" key="2">
    <source>
        <dbReference type="Proteomes" id="UP000076761"/>
    </source>
</evidence>
<protein>
    <submittedName>
        <fullName evidence="1">Uncharacterized protein</fullName>
    </submittedName>
</protein>
<dbReference type="AlphaFoldDB" id="A0A165QB95"/>
<dbReference type="STRING" id="1314782.A0A165QB95"/>
<reference evidence="1 2" key="1">
    <citation type="journal article" date="2016" name="Mol. Biol. Evol.">
        <title>Comparative Genomics of Early-Diverging Mushroom-Forming Fungi Provides Insights into the Origins of Lignocellulose Decay Capabilities.</title>
        <authorList>
            <person name="Nagy L.G."/>
            <person name="Riley R."/>
            <person name="Tritt A."/>
            <person name="Adam C."/>
            <person name="Daum C."/>
            <person name="Floudas D."/>
            <person name="Sun H."/>
            <person name="Yadav J.S."/>
            <person name="Pangilinan J."/>
            <person name="Larsson K.H."/>
            <person name="Matsuura K."/>
            <person name="Barry K."/>
            <person name="Labutti K."/>
            <person name="Kuo R."/>
            <person name="Ohm R.A."/>
            <person name="Bhattacharya S.S."/>
            <person name="Shirouzu T."/>
            <person name="Yoshinaga Y."/>
            <person name="Martin F.M."/>
            <person name="Grigoriev I.V."/>
            <person name="Hibbett D.S."/>
        </authorList>
    </citation>
    <scope>NUCLEOTIDE SEQUENCE [LARGE SCALE GENOMIC DNA]</scope>
    <source>
        <strain evidence="1 2">HHB14362 ss-1</strain>
    </source>
</reference>
<organism evidence="1 2">
    <name type="scientific">Neolentinus lepideus HHB14362 ss-1</name>
    <dbReference type="NCBI Taxonomy" id="1314782"/>
    <lineage>
        <taxon>Eukaryota</taxon>
        <taxon>Fungi</taxon>
        <taxon>Dikarya</taxon>
        <taxon>Basidiomycota</taxon>
        <taxon>Agaricomycotina</taxon>
        <taxon>Agaricomycetes</taxon>
        <taxon>Gloeophyllales</taxon>
        <taxon>Gloeophyllaceae</taxon>
        <taxon>Neolentinus</taxon>
    </lineage>
</organism>
<sequence length="89" mass="9575">MEQDDDAAVQIAAQGGVVPVPTLGRVRWMLEKGVGHHLRDEGNAGRRSLEGRAVAFANRVNGLALGLTRLRAFSEHQDEVFRVLAGVGT</sequence>
<dbReference type="Proteomes" id="UP000076761">
    <property type="component" value="Unassembled WGS sequence"/>
</dbReference>
<dbReference type="EMBL" id="KV425598">
    <property type="protein sequence ID" value="KZT22174.1"/>
    <property type="molecule type" value="Genomic_DNA"/>
</dbReference>
<name>A0A165QB95_9AGAM</name>
<proteinExistence type="predicted"/>
<accession>A0A165QB95</accession>
<dbReference type="OrthoDB" id="3360715at2759"/>
<dbReference type="InParanoid" id="A0A165QB95"/>